<proteinExistence type="predicted"/>
<accession>A0A2A2M5J8</accession>
<feature type="region of interest" description="Disordered" evidence="1">
    <location>
        <begin position="68"/>
        <end position="87"/>
    </location>
</feature>
<keyword evidence="3" id="KW-1185">Reference proteome</keyword>
<dbReference type="EMBL" id="LIAE01005008">
    <property type="protein sequence ID" value="PAV93585.1"/>
    <property type="molecule type" value="Genomic_DNA"/>
</dbReference>
<reference evidence="2 3" key="1">
    <citation type="journal article" date="2017" name="Curr. Biol.">
        <title>Genome architecture and evolution of a unichromosomal asexual nematode.</title>
        <authorList>
            <person name="Fradin H."/>
            <person name="Zegar C."/>
            <person name="Gutwein M."/>
            <person name="Lucas J."/>
            <person name="Kovtun M."/>
            <person name="Corcoran D."/>
            <person name="Baugh L.R."/>
            <person name="Kiontke K."/>
            <person name="Gunsalus K."/>
            <person name="Fitch D.H."/>
            <person name="Piano F."/>
        </authorList>
    </citation>
    <scope>NUCLEOTIDE SEQUENCE [LARGE SCALE GENOMIC DNA]</scope>
    <source>
        <strain evidence="2">PF1309</strain>
    </source>
</reference>
<evidence type="ECO:0000313" key="3">
    <source>
        <dbReference type="Proteomes" id="UP000218231"/>
    </source>
</evidence>
<gene>
    <name evidence="2" type="ORF">WR25_21374</name>
</gene>
<evidence type="ECO:0000313" key="2">
    <source>
        <dbReference type="EMBL" id="PAV93585.1"/>
    </source>
</evidence>
<sequence>MFNGTACCLACCWRHARPGHCAHRWPPRQQRSAPSTRRWYVPPCRLPLPPIPACSAPARCSACCPAMTTSTQPSRPPPVAWSARPAM</sequence>
<protein>
    <submittedName>
        <fullName evidence="2">Uncharacterized protein</fullName>
    </submittedName>
</protein>
<organism evidence="2 3">
    <name type="scientific">Diploscapter pachys</name>
    <dbReference type="NCBI Taxonomy" id="2018661"/>
    <lineage>
        <taxon>Eukaryota</taxon>
        <taxon>Metazoa</taxon>
        <taxon>Ecdysozoa</taxon>
        <taxon>Nematoda</taxon>
        <taxon>Chromadorea</taxon>
        <taxon>Rhabditida</taxon>
        <taxon>Rhabditina</taxon>
        <taxon>Rhabditomorpha</taxon>
        <taxon>Rhabditoidea</taxon>
        <taxon>Rhabditidae</taxon>
        <taxon>Diploscapter</taxon>
    </lineage>
</organism>
<evidence type="ECO:0000256" key="1">
    <source>
        <dbReference type="SAM" id="MobiDB-lite"/>
    </source>
</evidence>
<name>A0A2A2M5J8_9BILA</name>
<comment type="caution">
    <text evidence="2">The sequence shown here is derived from an EMBL/GenBank/DDBJ whole genome shotgun (WGS) entry which is preliminary data.</text>
</comment>
<dbReference type="AlphaFoldDB" id="A0A2A2M5J8"/>
<dbReference type="Proteomes" id="UP000218231">
    <property type="component" value="Unassembled WGS sequence"/>
</dbReference>